<evidence type="ECO:0000313" key="2">
    <source>
        <dbReference type="Proteomes" id="UP001230649"/>
    </source>
</evidence>
<evidence type="ECO:0000313" key="1">
    <source>
        <dbReference type="EMBL" id="KAJ9110168.1"/>
    </source>
</evidence>
<proteinExistence type="predicted"/>
<gene>
    <name evidence="1" type="ORF">QFC20_003020</name>
</gene>
<keyword evidence="2" id="KW-1185">Reference proteome</keyword>
<name>A0ACC2WEJ7_9TREE</name>
<sequence>MGKTKSKSTGKGGGGKYSPIDAIVTSAVTTVKRKAVATSAKTAAKRSRRVQEESDEEDDDDDERENREEIESEEEVEDSDGGIGEESQEVPEQVESNFLETQQKDEMAELKARLQDTDVSATSAKRLQKLKKTMNSRVSQFDEVYEAGMEEMKKIERSAAGKELKKQKQSLKAFLESCLTVDVDDSTANLEQAFKSLKSVARETGSTCSKFADRDLAATAEMLAASRETIAARPKRVAHSAREIGHQVTEELNGMAERTQEQLDARAFLKDHFKTMAKYGANA</sequence>
<accession>A0ACC2WEJ7</accession>
<protein>
    <submittedName>
        <fullName evidence="1">Uncharacterized protein</fullName>
    </submittedName>
</protein>
<dbReference type="EMBL" id="JASBWS010000025">
    <property type="protein sequence ID" value="KAJ9110168.1"/>
    <property type="molecule type" value="Genomic_DNA"/>
</dbReference>
<reference evidence="1" key="1">
    <citation type="submission" date="2023-04" db="EMBL/GenBank/DDBJ databases">
        <title>Draft Genome sequencing of Naganishia species isolated from polar environments using Oxford Nanopore Technology.</title>
        <authorList>
            <person name="Leo P."/>
            <person name="Venkateswaran K."/>
        </authorList>
    </citation>
    <scope>NUCLEOTIDE SEQUENCE</scope>
    <source>
        <strain evidence="1">MNA-CCFEE 5262</strain>
    </source>
</reference>
<comment type="caution">
    <text evidence="1">The sequence shown here is derived from an EMBL/GenBank/DDBJ whole genome shotgun (WGS) entry which is preliminary data.</text>
</comment>
<dbReference type="Proteomes" id="UP001230649">
    <property type="component" value="Unassembled WGS sequence"/>
</dbReference>
<organism evidence="1 2">
    <name type="scientific">Naganishia adeliensis</name>
    <dbReference type="NCBI Taxonomy" id="92952"/>
    <lineage>
        <taxon>Eukaryota</taxon>
        <taxon>Fungi</taxon>
        <taxon>Dikarya</taxon>
        <taxon>Basidiomycota</taxon>
        <taxon>Agaricomycotina</taxon>
        <taxon>Tremellomycetes</taxon>
        <taxon>Filobasidiales</taxon>
        <taxon>Filobasidiaceae</taxon>
        <taxon>Naganishia</taxon>
    </lineage>
</organism>